<evidence type="ECO:0000313" key="2">
    <source>
        <dbReference type="Proteomes" id="UP000245466"/>
    </source>
</evidence>
<protein>
    <submittedName>
        <fullName evidence="1">Uncharacterized protein</fullName>
    </submittedName>
</protein>
<gene>
    <name evidence="1" type="ORF">C8E01_1026</name>
</gene>
<dbReference type="RefSeq" id="WP_116541890.1">
    <property type="nucleotide sequence ID" value="NZ_QEKI01000002.1"/>
</dbReference>
<dbReference type="EMBL" id="QEKI01000002">
    <property type="protein sequence ID" value="PVY42833.1"/>
    <property type="molecule type" value="Genomic_DNA"/>
</dbReference>
<accession>A0A2U1B2E7</accession>
<sequence>MNNTKRAEKTMKVLPVNYCYLSSLKNALRENTGINISFNDVIAMIQHSFSVEQMVEQLTTKAVEKTITNK</sequence>
<dbReference type="OrthoDB" id="9892509at2"/>
<dbReference type="Proteomes" id="UP000245466">
    <property type="component" value="Unassembled WGS sequence"/>
</dbReference>
<keyword evidence="2" id="KW-1185">Reference proteome</keyword>
<organism evidence="1 2">
    <name type="scientific">Pontibacter virosus</name>
    <dbReference type="NCBI Taxonomy" id="1765052"/>
    <lineage>
        <taxon>Bacteria</taxon>
        <taxon>Pseudomonadati</taxon>
        <taxon>Bacteroidota</taxon>
        <taxon>Cytophagia</taxon>
        <taxon>Cytophagales</taxon>
        <taxon>Hymenobacteraceae</taxon>
        <taxon>Pontibacter</taxon>
    </lineage>
</organism>
<comment type="caution">
    <text evidence="1">The sequence shown here is derived from an EMBL/GenBank/DDBJ whole genome shotgun (WGS) entry which is preliminary data.</text>
</comment>
<proteinExistence type="predicted"/>
<dbReference type="AlphaFoldDB" id="A0A2U1B2E7"/>
<evidence type="ECO:0000313" key="1">
    <source>
        <dbReference type="EMBL" id="PVY42833.1"/>
    </source>
</evidence>
<name>A0A2U1B2E7_9BACT</name>
<reference evidence="1 2" key="1">
    <citation type="submission" date="2018-04" db="EMBL/GenBank/DDBJ databases">
        <title>Genomic Encyclopedia of Type Strains, Phase IV (KMG-IV): sequencing the most valuable type-strain genomes for metagenomic binning, comparative biology and taxonomic classification.</title>
        <authorList>
            <person name="Goeker M."/>
        </authorList>
    </citation>
    <scope>NUCLEOTIDE SEQUENCE [LARGE SCALE GENOMIC DNA]</scope>
    <source>
        <strain evidence="1 2">DSM 100231</strain>
    </source>
</reference>